<gene>
    <name evidence="2" type="ORF">M5X16_26540</name>
    <name evidence="3" type="ORF">PC41400_25915</name>
</gene>
<dbReference type="GeneID" id="95378230"/>
<keyword evidence="5" id="KW-1185">Reference proteome</keyword>
<dbReference type="InterPro" id="IPR050849">
    <property type="entry name" value="HAD-like_hydrolase_phosphatase"/>
</dbReference>
<dbReference type="PANTHER" id="PTHR28181:SF2">
    <property type="entry name" value="PHOSPHORIC MONOESTER HYDROLASE"/>
    <property type="match status" value="1"/>
</dbReference>
<evidence type="ECO:0000313" key="5">
    <source>
        <dbReference type="Proteomes" id="UP001527202"/>
    </source>
</evidence>
<dbReference type="InterPro" id="IPR036412">
    <property type="entry name" value="HAD-like_sf"/>
</dbReference>
<dbReference type="EC" id="3.1.3.-" evidence="2"/>
<name>A0A410X2T6_9BACL</name>
<proteinExistence type="predicted"/>
<evidence type="ECO:0000256" key="1">
    <source>
        <dbReference type="ARBA" id="ARBA00022801"/>
    </source>
</evidence>
<sequence length="240" mass="27041">MEKGQLVVVTDFDGTLMEQDVGATLMKELGVEDRPDVRGELERFLNKEIGSREWIHTSYGLLGDRQKEVNAIADRMNLRDGAEEFLAYCKNKSIPVTILSDGMKYYIDRIMAANHVTVDSVISNPIQYGEDGAYTLGTQNTNPACSWCGCCKSGVVRKLKEEGNRVIYIGDGSSDIYGSAYADWVFARSSLARYLTREEISFYPFATFHDILKVVREQEENFLTGSPERREPAGHSFCKF</sequence>
<dbReference type="AlphaFoldDB" id="A0A410X2T6"/>
<dbReference type="Gene3D" id="3.40.50.1000">
    <property type="entry name" value="HAD superfamily/HAD-like"/>
    <property type="match status" value="1"/>
</dbReference>
<dbReference type="NCBIfam" id="TIGR01488">
    <property type="entry name" value="HAD-SF-IB"/>
    <property type="match status" value="1"/>
</dbReference>
<dbReference type="EMBL" id="CP026520">
    <property type="protein sequence ID" value="QAV20938.1"/>
    <property type="molecule type" value="Genomic_DNA"/>
</dbReference>
<dbReference type="GO" id="GO:0016791">
    <property type="term" value="F:phosphatase activity"/>
    <property type="evidence" value="ECO:0007669"/>
    <property type="project" value="InterPro"/>
</dbReference>
<organism evidence="3 4">
    <name type="scientific">Paenibacillus chitinolyticus</name>
    <dbReference type="NCBI Taxonomy" id="79263"/>
    <lineage>
        <taxon>Bacteria</taxon>
        <taxon>Bacillati</taxon>
        <taxon>Bacillota</taxon>
        <taxon>Bacilli</taxon>
        <taxon>Bacillales</taxon>
        <taxon>Paenibacillaceae</taxon>
        <taxon>Paenibacillus</taxon>
    </lineage>
</organism>
<dbReference type="KEGG" id="pchi:PC41400_25915"/>
<dbReference type="Pfam" id="PF12710">
    <property type="entry name" value="HAD"/>
    <property type="match status" value="1"/>
</dbReference>
<dbReference type="RefSeq" id="WP_042233598.1">
    <property type="nucleotide sequence ID" value="NZ_CP026520.1"/>
</dbReference>
<dbReference type="NCBIfam" id="TIGR01489">
    <property type="entry name" value="DKMTPPase-SF"/>
    <property type="match status" value="1"/>
</dbReference>
<dbReference type="InterPro" id="IPR006384">
    <property type="entry name" value="HAD_hydro_PyrdxlP_Pase-like"/>
</dbReference>
<dbReference type="Gene3D" id="3.90.1470.20">
    <property type="match status" value="1"/>
</dbReference>
<reference evidence="2 5" key="2">
    <citation type="submission" date="2022-05" db="EMBL/GenBank/DDBJ databases">
        <title>Genome Sequencing of Bee-Associated Microbes.</title>
        <authorList>
            <person name="Dunlap C."/>
        </authorList>
    </citation>
    <scope>NUCLEOTIDE SEQUENCE [LARGE SCALE GENOMIC DNA]</scope>
    <source>
        <strain evidence="2 5">NRRL B-23120</strain>
    </source>
</reference>
<dbReference type="PANTHER" id="PTHR28181">
    <property type="entry name" value="UPF0655 PROTEIN YCR015C"/>
    <property type="match status" value="1"/>
</dbReference>
<dbReference type="Proteomes" id="UP000288943">
    <property type="component" value="Chromosome"/>
</dbReference>
<keyword evidence="1 2" id="KW-0378">Hydrolase</keyword>
<dbReference type="InterPro" id="IPR023214">
    <property type="entry name" value="HAD_sf"/>
</dbReference>
<evidence type="ECO:0000313" key="3">
    <source>
        <dbReference type="EMBL" id="QAV20938.1"/>
    </source>
</evidence>
<accession>A0A410X2T6</accession>
<dbReference type="OrthoDB" id="9804940at2"/>
<reference evidence="3 4" key="1">
    <citation type="submission" date="2018-01" db="EMBL/GenBank/DDBJ databases">
        <title>The whole genome sequencing and assembly of Paenibacillus chitinolyticus KCCM 41400 strain.</title>
        <authorList>
            <person name="Kim J.-Y."/>
            <person name="Park M.-K."/>
            <person name="Lee Y.-J."/>
            <person name="Yi H."/>
            <person name="Bahn Y.-S."/>
            <person name="Kim J.F."/>
            <person name="Lee D.-W."/>
        </authorList>
    </citation>
    <scope>NUCLEOTIDE SEQUENCE [LARGE SCALE GENOMIC DNA]</scope>
    <source>
        <strain evidence="3 4">KCCM 41400</strain>
    </source>
</reference>
<dbReference type="Proteomes" id="UP001527202">
    <property type="component" value="Unassembled WGS sequence"/>
</dbReference>
<protein>
    <submittedName>
        <fullName evidence="3">2,3-diketo-5-methylthio-1-phosphopentane phosphatase</fullName>
    </submittedName>
    <submittedName>
        <fullName evidence="2">MtnX-like HAD-IB family phosphatase</fullName>
        <ecNumber evidence="2">3.1.3.-</ecNumber>
    </submittedName>
</protein>
<evidence type="ECO:0000313" key="4">
    <source>
        <dbReference type="Proteomes" id="UP000288943"/>
    </source>
</evidence>
<evidence type="ECO:0000313" key="2">
    <source>
        <dbReference type="EMBL" id="MCY9599304.1"/>
    </source>
</evidence>
<dbReference type="EMBL" id="JAMDMJ010000042">
    <property type="protein sequence ID" value="MCY9599304.1"/>
    <property type="molecule type" value="Genomic_DNA"/>
</dbReference>
<dbReference type="SUPFAM" id="SSF56784">
    <property type="entry name" value="HAD-like"/>
    <property type="match status" value="1"/>
</dbReference>